<dbReference type="AlphaFoldDB" id="A0A365YJ31"/>
<dbReference type="Proteomes" id="UP000252167">
    <property type="component" value="Unassembled WGS sequence"/>
</dbReference>
<accession>A0A365YJ31</accession>
<evidence type="ECO:0000256" key="5">
    <source>
        <dbReference type="SAM" id="Phobius"/>
    </source>
</evidence>
<dbReference type="InterPro" id="IPR008521">
    <property type="entry name" value="Mg_trans_NIPA"/>
</dbReference>
<evidence type="ECO:0000313" key="7">
    <source>
        <dbReference type="Proteomes" id="UP000252167"/>
    </source>
</evidence>
<dbReference type="InterPro" id="IPR037185">
    <property type="entry name" value="EmrE-like"/>
</dbReference>
<dbReference type="PANTHER" id="PTHR40761:SF1">
    <property type="entry name" value="CONSERVED INTEGRAL MEMBRANE ALANINE VALINE AND LEUCINE RICH PROTEIN-RELATED"/>
    <property type="match status" value="1"/>
</dbReference>
<evidence type="ECO:0000256" key="2">
    <source>
        <dbReference type="ARBA" id="ARBA00022692"/>
    </source>
</evidence>
<keyword evidence="2 5" id="KW-0812">Transmembrane</keyword>
<feature type="transmembrane region" description="Helical" evidence="5">
    <location>
        <begin position="201"/>
        <end position="218"/>
    </location>
</feature>
<feature type="transmembrane region" description="Helical" evidence="5">
    <location>
        <begin position="230"/>
        <end position="251"/>
    </location>
</feature>
<dbReference type="SUPFAM" id="SSF103481">
    <property type="entry name" value="Multidrug resistance efflux transporter EmrE"/>
    <property type="match status" value="1"/>
</dbReference>
<comment type="subcellular location">
    <subcellularLocation>
        <location evidence="1">Membrane</location>
        <topology evidence="1">Multi-pass membrane protein</topology>
    </subcellularLocation>
</comment>
<protein>
    <recommendedName>
        <fullName evidence="8">Multidrug DMT transporter permease</fullName>
    </recommendedName>
</protein>
<organism evidence="6 7">
    <name type="scientific">Glutamicibacter soli</name>
    <dbReference type="NCBI Taxonomy" id="453836"/>
    <lineage>
        <taxon>Bacteria</taxon>
        <taxon>Bacillati</taxon>
        <taxon>Actinomycetota</taxon>
        <taxon>Actinomycetes</taxon>
        <taxon>Micrococcales</taxon>
        <taxon>Micrococcaceae</taxon>
        <taxon>Glutamicibacter</taxon>
    </lineage>
</organism>
<dbReference type="EMBL" id="POAF01000002">
    <property type="protein sequence ID" value="RBM02721.1"/>
    <property type="molecule type" value="Genomic_DNA"/>
</dbReference>
<keyword evidence="7" id="KW-1185">Reference proteome</keyword>
<reference evidence="6 7" key="1">
    <citation type="submission" date="2018-01" db="EMBL/GenBank/DDBJ databases">
        <title>Glutamicibacter soli strain NHPC-3 Whole genome sequence and assembly.</title>
        <authorList>
            <person name="Choudhury P."/>
            <person name="Gupta D."/>
            <person name="Sengupta K."/>
            <person name="Jawed A."/>
            <person name="Sultana N."/>
            <person name="Saha P."/>
        </authorList>
    </citation>
    <scope>NUCLEOTIDE SEQUENCE [LARGE SCALE GENOMIC DNA]</scope>
    <source>
        <strain evidence="6 7">NHPC-3</strain>
    </source>
</reference>
<dbReference type="Pfam" id="PF05653">
    <property type="entry name" value="Mg_trans_NIPA"/>
    <property type="match status" value="1"/>
</dbReference>
<feature type="transmembrane region" description="Helical" evidence="5">
    <location>
        <begin position="136"/>
        <end position="157"/>
    </location>
</feature>
<feature type="transmembrane region" description="Helical" evidence="5">
    <location>
        <begin position="257"/>
        <end position="280"/>
    </location>
</feature>
<evidence type="ECO:0000256" key="3">
    <source>
        <dbReference type="ARBA" id="ARBA00022989"/>
    </source>
</evidence>
<evidence type="ECO:0008006" key="8">
    <source>
        <dbReference type="Google" id="ProtNLM"/>
    </source>
</evidence>
<gene>
    <name evidence="6" type="ORF">C1H84_04635</name>
</gene>
<feature type="transmembrane region" description="Helical" evidence="5">
    <location>
        <begin position="104"/>
        <end position="124"/>
    </location>
</feature>
<dbReference type="GO" id="GO:0016020">
    <property type="term" value="C:membrane"/>
    <property type="evidence" value="ECO:0007669"/>
    <property type="project" value="UniProtKB-SubCell"/>
</dbReference>
<keyword evidence="3 5" id="KW-1133">Transmembrane helix</keyword>
<sequence length="306" mass="31971">MVWIAITAALCSAFCLAFGAHFQAMAVRNSVGGLDLKIGNISKLVSNGRWMSGLLLMVLGMALNVFALANAPLTVVQPIGAIALVITALVNARESDLTMNRPTVLAIASCMVGSVGFVLMAIMVTNTNQSMTQAEAHLIEFILACVVVAVALCTVLFHKKLGAFFYIAGAGILFGFVAVLVRMIAVAVLDLGDSSLSKLPWLAGLSVVVAGLIGSYFVQKAYSKGPPDLVIAGLTVIDPIIGIAIGVIILGELRPDVPVLISLAMLVAGILAIIGVVALSRHHPDVIERRAKHAAQGRKSPQGEQE</sequence>
<feature type="transmembrane region" description="Helical" evidence="5">
    <location>
        <begin position="6"/>
        <end position="27"/>
    </location>
</feature>
<feature type="transmembrane region" description="Helical" evidence="5">
    <location>
        <begin position="75"/>
        <end position="92"/>
    </location>
</feature>
<dbReference type="PANTHER" id="PTHR40761">
    <property type="entry name" value="CONSERVED INTEGRAL MEMBRANE ALANINE VALINE AND LEUCINE RICH PROTEIN-RELATED"/>
    <property type="match status" value="1"/>
</dbReference>
<dbReference type="RefSeq" id="WP_047121033.1">
    <property type="nucleotide sequence ID" value="NZ_CM125969.1"/>
</dbReference>
<evidence type="ECO:0000256" key="1">
    <source>
        <dbReference type="ARBA" id="ARBA00004141"/>
    </source>
</evidence>
<dbReference type="GO" id="GO:0015095">
    <property type="term" value="F:magnesium ion transmembrane transporter activity"/>
    <property type="evidence" value="ECO:0007669"/>
    <property type="project" value="InterPro"/>
</dbReference>
<evidence type="ECO:0000313" key="6">
    <source>
        <dbReference type="EMBL" id="RBM02721.1"/>
    </source>
</evidence>
<proteinExistence type="predicted"/>
<evidence type="ECO:0000256" key="4">
    <source>
        <dbReference type="ARBA" id="ARBA00023136"/>
    </source>
</evidence>
<comment type="caution">
    <text evidence="6">The sequence shown here is derived from an EMBL/GenBank/DDBJ whole genome shotgun (WGS) entry which is preliminary data.</text>
</comment>
<keyword evidence="4 5" id="KW-0472">Membrane</keyword>
<feature type="transmembrane region" description="Helical" evidence="5">
    <location>
        <begin position="164"/>
        <end position="189"/>
    </location>
</feature>
<name>A0A365YJ31_9MICC</name>
<feature type="transmembrane region" description="Helical" evidence="5">
    <location>
        <begin position="48"/>
        <end position="69"/>
    </location>
</feature>